<protein>
    <submittedName>
        <fullName evidence="1">Uncharacterized protein</fullName>
    </submittedName>
</protein>
<sequence>MFKNATNKNIIGFLTKNENVPINSCIPDVNISVGEIPIKIHNKKAKKPAIILITPLRGENILFICEESSFSLGP</sequence>
<reference evidence="1 2" key="1">
    <citation type="journal article" date="2014" name="Int. J. Syst. Evol. Microbiol.">
        <title>Methanobacterium paludis sp. nov. and a novel strain of Methanobacterium lacus isolated from northern peatlands.</title>
        <authorList>
            <person name="Cadillo-Quiroz H."/>
            <person name="Brauer S.L."/>
            <person name="Goodson N."/>
            <person name="Yavitt J.B."/>
            <person name="Zinder S.H."/>
        </authorList>
    </citation>
    <scope>NUCLEOTIDE SEQUENCE [LARGE SCALE GENOMIC DNA]</scope>
    <source>
        <strain evidence="2">DSM 25820 / JCM 18151 / SWAN1</strain>
    </source>
</reference>
<dbReference type="EMBL" id="CP002772">
    <property type="protein sequence ID" value="AEG18132.1"/>
    <property type="molecule type" value="Genomic_DNA"/>
</dbReference>
<dbReference type="AlphaFoldDB" id="F6D4S3"/>
<organism evidence="1 2">
    <name type="scientific">Methanobacterium paludis (strain DSM 25820 / JCM 18151 / SWAN1)</name>
    <dbReference type="NCBI Taxonomy" id="868131"/>
    <lineage>
        <taxon>Archaea</taxon>
        <taxon>Methanobacteriati</taxon>
        <taxon>Methanobacteriota</taxon>
        <taxon>Methanomada group</taxon>
        <taxon>Methanobacteria</taxon>
        <taxon>Methanobacteriales</taxon>
        <taxon>Methanobacteriaceae</taxon>
        <taxon>Methanobacterium</taxon>
    </lineage>
</organism>
<keyword evidence="2" id="KW-1185">Reference proteome</keyword>
<evidence type="ECO:0000313" key="1">
    <source>
        <dbReference type="EMBL" id="AEG18132.1"/>
    </source>
</evidence>
<proteinExistence type="predicted"/>
<dbReference type="Proteomes" id="UP000009231">
    <property type="component" value="Chromosome"/>
</dbReference>
<gene>
    <name evidence="1" type="ordered locus">MSWAN_1113</name>
</gene>
<dbReference type="HOGENOM" id="CLU_2678985_0_0_2"/>
<accession>F6D4S3</accession>
<evidence type="ECO:0000313" key="2">
    <source>
        <dbReference type="Proteomes" id="UP000009231"/>
    </source>
</evidence>
<name>F6D4S3_METPW</name>
<dbReference type="KEGG" id="mew:MSWAN_1113"/>